<protein>
    <submittedName>
        <fullName evidence="2">Uncharacterized protein</fullName>
    </submittedName>
</protein>
<reference evidence="3" key="1">
    <citation type="journal article" date="2017" name="Nat. Ecol. Evol.">
        <title>Genome expansion and lineage-specific genetic innovations in the forest pathogenic fungi Armillaria.</title>
        <authorList>
            <person name="Sipos G."/>
            <person name="Prasanna A.N."/>
            <person name="Walter M.C."/>
            <person name="O'Connor E."/>
            <person name="Balint B."/>
            <person name="Krizsan K."/>
            <person name="Kiss B."/>
            <person name="Hess J."/>
            <person name="Varga T."/>
            <person name="Slot J."/>
            <person name="Riley R."/>
            <person name="Boka B."/>
            <person name="Rigling D."/>
            <person name="Barry K."/>
            <person name="Lee J."/>
            <person name="Mihaltcheva S."/>
            <person name="LaButti K."/>
            <person name="Lipzen A."/>
            <person name="Waldron R."/>
            <person name="Moloney N.M."/>
            <person name="Sperisen C."/>
            <person name="Kredics L."/>
            <person name="Vagvoelgyi C."/>
            <person name="Patrignani A."/>
            <person name="Fitzpatrick D."/>
            <person name="Nagy I."/>
            <person name="Doyle S."/>
            <person name="Anderson J.B."/>
            <person name="Grigoriev I.V."/>
            <person name="Gueldener U."/>
            <person name="Muensterkoetter M."/>
            <person name="Nagy L.G."/>
        </authorList>
    </citation>
    <scope>NUCLEOTIDE SEQUENCE [LARGE SCALE GENOMIC DNA]</scope>
    <source>
        <strain evidence="3">C18/9</strain>
    </source>
</reference>
<feature type="transmembrane region" description="Helical" evidence="1">
    <location>
        <begin position="194"/>
        <end position="216"/>
    </location>
</feature>
<keyword evidence="1" id="KW-0812">Transmembrane</keyword>
<organism evidence="2 3">
    <name type="scientific">Armillaria ostoyae</name>
    <name type="common">Armillaria root rot fungus</name>
    <dbReference type="NCBI Taxonomy" id="47428"/>
    <lineage>
        <taxon>Eukaryota</taxon>
        <taxon>Fungi</taxon>
        <taxon>Dikarya</taxon>
        <taxon>Basidiomycota</taxon>
        <taxon>Agaricomycotina</taxon>
        <taxon>Agaricomycetes</taxon>
        <taxon>Agaricomycetidae</taxon>
        <taxon>Agaricales</taxon>
        <taxon>Marasmiineae</taxon>
        <taxon>Physalacriaceae</taxon>
        <taxon>Armillaria</taxon>
    </lineage>
</organism>
<dbReference type="Proteomes" id="UP000219338">
    <property type="component" value="Unassembled WGS sequence"/>
</dbReference>
<dbReference type="EMBL" id="FUEG01000013">
    <property type="protein sequence ID" value="SJL11147.1"/>
    <property type="molecule type" value="Genomic_DNA"/>
</dbReference>
<evidence type="ECO:0000313" key="2">
    <source>
        <dbReference type="EMBL" id="SJL11147.1"/>
    </source>
</evidence>
<proteinExistence type="predicted"/>
<dbReference type="OMA" id="CKVAGPQ"/>
<sequence length="348" mass="39579">MTLDTIKSRDSFLQNIQSAPDGPADLHSKAGGKHSHWADFYQSPVPNDIIAGTKWIDHLWEILHRRDPASYPAARSLAYASRVLSGDLAWYSFNSRLIDLSIRPHVRTKTLYAIYDILEYQGYLQSACPGLINDILQEIKDNNSDSMTFSLSLRRRCKVAGPQLEDKTCMLQKVVVRQHKDLNVRNLLRIFDHLLWSSVISLIPLCVGGVFLMWTPSIDPDSAIITFVTYALLLNCLVGMMAQSACPCMRSMARHVDRLNVETFQLIWAVRDMAALLTRIAEAEYSPLRDVSHAERFLEAFRTSFLGGRDELSNIWSRLQELPNWADKNFSAHHWNDHVIASPDNDVP</sequence>
<dbReference type="OrthoDB" id="2909401at2759"/>
<evidence type="ECO:0000256" key="1">
    <source>
        <dbReference type="SAM" id="Phobius"/>
    </source>
</evidence>
<keyword evidence="3" id="KW-1185">Reference proteome</keyword>
<accession>A0A284RQV2</accession>
<keyword evidence="1" id="KW-1133">Transmembrane helix</keyword>
<gene>
    <name evidence="2" type="ORF">ARMOST_14550</name>
</gene>
<keyword evidence="1" id="KW-0472">Membrane</keyword>
<name>A0A284RQV2_ARMOS</name>
<feature type="transmembrane region" description="Helical" evidence="1">
    <location>
        <begin position="222"/>
        <end position="242"/>
    </location>
</feature>
<dbReference type="AlphaFoldDB" id="A0A284RQV2"/>
<evidence type="ECO:0000313" key="3">
    <source>
        <dbReference type="Proteomes" id="UP000219338"/>
    </source>
</evidence>